<reference evidence="2" key="1">
    <citation type="submission" date="2021-03" db="EMBL/GenBank/DDBJ databases">
        <title>Draft genome sequence of rust myrtle Austropuccinia psidii MF-1, a brazilian biotype.</title>
        <authorList>
            <person name="Quecine M.C."/>
            <person name="Pachon D.M.R."/>
            <person name="Bonatelli M.L."/>
            <person name="Correr F.H."/>
            <person name="Franceschini L.M."/>
            <person name="Leite T.F."/>
            <person name="Margarido G.R.A."/>
            <person name="Almeida C.A."/>
            <person name="Ferrarezi J.A."/>
            <person name="Labate C.A."/>
        </authorList>
    </citation>
    <scope>NUCLEOTIDE SEQUENCE</scope>
    <source>
        <strain evidence="2">MF-1</strain>
    </source>
</reference>
<sequence>MVHTSRRIIQKKRNRENRNSIFKKSEDNISWTKTIPFSAIFDAKNDLNFINQKIALKAELNISPYTSKSTDNSLKPISQSKNLEVTIDNKEKMYLEFLVFVNFNQIIIEEESSILSSSKESIPPVPGSKSKGMETEDSEAISKIKEELQKMRRNLDMAVEHPEKRLALELSGMIQEDEGESPQKKFKMDLKPPESNSSRISEDYFKLFQDKTRYISDIRKD</sequence>
<feature type="region of interest" description="Disordered" evidence="1">
    <location>
        <begin position="118"/>
        <end position="137"/>
    </location>
</feature>
<gene>
    <name evidence="2" type="ORF">O181_046258</name>
</gene>
<feature type="region of interest" description="Disordered" evidence="1">
    <location>
        <begin position="173"/>
        <end position="202"/>
    </location>
</feature>
<protein>
    <submittedName>
        <fullName evidence="2">Uncharacterized protein</fullName>
    </submittedName>
</protein>
<dbReference type="AlphaFoldDB" id="A0A9Q3HID5"/>
<accession>A0A9Q3HID5</accession>
<organism evidence="2 3">
    <name type="scientific">Austropuccinia psidii MF-1</name>
    <dbReference type="NCBI Taxonomy" id="1389203"/>
    <lineage>
        <taxon>Eukaryota</taxon>
        <taxon>Fungi</taxon>
        <taxon>Dikarya</taxon>
        <taxon>Basidiomycota</taxon>
        <taxon>Pucciniomycotina</taxon>
        <taxon>Pucciniomycetes</taxon>
        <taxon>Pucciniales</taxon>
        <taxon>Sphaerophragmiaceae</taxon>
        <taxon>Austropuccinia</taxon>
    </lineage>
</organism>
<name>A0A9Q3HID5_9BASI</name>
<comment type="caution">
    <text evidence="2">The sequence shown here is derived from an EMBL/GenBank/DDBJ whole genome shotgun (WGS) entry which is preliminary data.</text>
</comment>
<evidence type="ECO:0000313" key="2">
    <source>
        <dbReference type="EMBL" id="MBW0506543.1"/>
    </source>
</evidence>
<evidence type="ECO:0000313" key="3">
    <source>
        <dbReference type="Proteomes" id="UP000765509"/>
    </source>
</evidence>
<dbReference type="Proteomes" id="UP000765509">
    <property type="component" value="Unassembled WGS sequence"/>
</dbReference>
<proteinExistence type="predicted"/>
<keyword evidence="3" id="KW-1185">Reference proteome</keyword>
<feature type="compositionally biased region" description="Basic and acidic residues" evidence="1">
    <location>
        <begin position="181"/>
        <end position="192"/>
    </location>
</feature>
<evidence type="ECO:0000256" key="1">
    <source>
        <dbReference type="SAM" id="MobiDB-lite"/>
    </source>
</evidence>
<dbReference type="EMBL" id="AVOT02019158">
    <property type="protein sequence ID" value="MBW0506543.1"/>
    <property type="molecule type" value="Genomic_DNA"/>
</dbReference>